<feature type="region of interest" description="Disordered" evidence="1">
    <location>
        <begin position="140"/>
        <end position="164"/>
    </location>
</feature>
<sequence length="164" mass="17973">MGGGRKTKSGTAVAPIFRTRPDKEQPHAEDQQAPDSESEDSTRSHKAESSPLTKQDLRTLLHDMKSLVAAELTKHLAPIKEGLADLTRRTHEVEDRLEEGAAVADSCCPGADMAPDNPIASEGYPRLGRNRYFAHRVPRLSPQHAPSTNPLRLRSCKSNTTPTM</sequence>
<protein>
    <submittedName>
        <fullName evidence="2">Uncharacterized protein</fullName>
    </submittedName>
</protein>
<accession>A0AAD1RSV4</accession>
<organism evidence="2 3">
    <name type="scientific">Pelobates cultripes</name>
    <name type="common">Western spadefoot toad</name>
    <dbReference type="NCBI Taxonomy" id="61616"/>
    <lineage>
        <taxon>Eukaryota</taxon>
        <taxon>Metazoa</taxon>
        <taxon>Chordata</taxon>
        <taxon>Craniata</taxon>
        <taxon>Vertebrata</taxon>
        <taxon>Euteleostomi</taxon>
        <taxon>Amphibia</taxon>
        <taxon>Batrachia</taxon>
        <taxon>Anura</taxon>
        <taxon>Pelobatoidea</taxon>
        <taxon>Pelobatidae</taxon>
        <taxon>Pelobates</taxon>
    </lineage>
</organism>
<evidence type="ECO:0000313" key="3">
    <source>
        <dbReference type="Proteomes" id="UP001295444"/>
    </source>
</evidence>
<dbReference type="EMBL" id="OW240914">
    <property type="protein sequence ID" value="CAH2277592.1"/>
    <property type="molecule type" value="Genomic_DNA"/>
</dbReference>
<feature type="region of interest" description="Disordered" evidence="1">
    <location>
        <begin position="1"/>
        <end position="58"/>
    </location>
</feature>
<evidence type="ECO:0000256" key="1">
    <source>
        <dbReference type="SAM" id="MobiDB-lite"/>
    </source>
</evidence>
<name>A0AAD1RSV4_PELCU</name>
<gene>
    <name evidence="2" type="ORF">PECUL_23A061585</name>
</gene>
<keyword evidence="3" id="KW-1185">Reference proteome</keyword>
<dbReference type="AlphaFoldDB" id="A0AAD1RSV4"/>
<dbReference type="Proteomes" id="UP001295444">
    <property type="component" value="Chromosome 03"/>
</dbReference>
<feature type="compositionally biased region" description="Basic and acidic residues" evidence="1">
    <location>
        <begin position="19"/>
        <end position="30"/>
    </location>
</feature>
<feature type="compositionally biased region" description="Polar residues" evidence="1">
    <location>
        <begin position="144"/>
        <end position="164"/>
    </location>
</feature>
<reference evidence="2" key="1">
    <citation type="submission" date="2022-03" db="EMBL/GenBank/DDBJ databases">
        <authorList>
            <person name="Alioto T."/>
            <person name="Alioto T."/>
            <person name="Gomez Garrido J."/>
        </authorList>
    </citation>
    <scope>NUCLEOTIDE SEQUENCE</scope>
</reference>
<evidence type="ECO:0000313" key="2">
    <source>
        <dbReference type="EMBL" id="CAH2277592.1"/>
    </source>
</evidence>
<proteinExistence type="predicted"/>